<evidence type="ECO:0000256" key="4">
    <source>
        <dbReference type="SAM" id="Phobius"/>
    </source>
</evidence>
<accession>A0A8S9ZRG1</accession>
<evidence type="ECO:0000256" key="1">
    <source>
        <dbReference type="ARBA" id="ARBA00023136"/>
    </source>
</evidence>
<dbReference type="OrthoDB" id="10005898at2759"/>
<dbReference type="GO" id="GO:0016559">
    <property type="term" value="P:peroxisome fission"/>
    <property type="evidence" value="ECO:0007669"/>
    <property type="project" value="InterPro"/>
</dbReference>
<gene>
    <name evidence="5" type="ORF">Mgra_00004503</name>
</gene>
<proteinExistence type="predicted"/>
<protein>
    <submittedName>
        <fullName evidence="5">Uncharacterized protein</fullName>
    </submittedName>
</protein>
<organism evidence="5 6">
    <name type="scientific">Meloidogyne graminicola</name>
    <dbReference type="NCBI Taxonomy" id="189291"/>
    <lineage>
        <taxon>Eukaryota</taxon>
        <taxon>Metazoa</taxon>
        <taxon>Ecdysozoa</taxon>
        <taxon>Nematoda</taxon>
        <taxon>Chromadorea</taxon>
        <taxon>Rhabditida</taxon>
        <taxon>Tylenchina</taxon>
        <taxon>Tylenchomorpha</taxon>
        <taxon>Tylenchoidea</taxon>
        <taxon>Meloidogynidae</taxon>
        <taxon>Meloidogyninae</taxon>
        <taxon>Meloidogyne</taxon>
    </lineage>
</organism>
<dbReference type="PANTHER" id="PTHR20990">
    <property type="entry name" value="PEROXISOMAL BIOGENESIS FACTOR 11"/>
    <property type="match status" value="1"/>
</dbReference>
<dbReference type="GO" id="GO:0005778">
    <property type="term" value="C:peroxisomal membrane"/>
    <property type="evidence" value="ECO:0007669"/>
    <property type="project" value="UniProtKB-SubCell"/>
</dbReference>
<dbReference type="InterPro" id="IPR026510">
    <property type="entry name" value="PEX11C_met"/>
</dbReference>
<keyword evidence="4" id="KW-0812">Transmembrane</keyword>
<dbReference type="EMBL" id="JABEBT010000034">
    <property type="protein sequence ID" value="KAF7636055.1"/>
    <property type="molecule type" value="Genomic_DNA"/>
</dbReference>
<feature type="transmembrane region" description="Helical" evidence="4">
    <location>
        <begin position="125"/>
        <end position="145"/>
    </location>
</feature>
<dbReference type="PANTHER" id="PTHR20990:SF1">
    <property type="entry name" value="PEROXISOMAL MEMBRANE PROTEIN 11C"/>
    <property type="match status" value="1"/>
</dbReference>
<evidence type="ECO:0000313" key="6">
    <source>
        <dbReference type="Proteomes" id="UP000605970"/>
    </source>
</evidence>
<keyword evidence="2" id="KW-0576">Peroxisome</keyword>
<dbReference type="Proteomes" id="UP000605970">
    <property type="component" value="Unassembled WGS sequence"/>
</dbReference>
<sequence length="261" mass="29947">MENNKLFFERIVSLLETFAGRDKAIRTLYCTLSLISTKIQNEEINEKIVAFAKQLSKARLVFRMFSQPSLFLSAIRISENWRNSIDHIETFLNSWSNILYLICGWTEIIGWLSEAKLLKKNSAKFFQLSLHLWVLALLTNIIRCIRQILIKIIYKKHKIFKLIKDDFISLIALTSDFIAAINSFPKGILWAGKLSSSKSCSLFLIASIIVKQLNANNSVNIGLSYLGQLLQSKLILVEKLLINEQLLLLKLHEIQLGMNCQ</sequence>
<feature type="transmembrane region" description="Helical" evidence="4">
    <location>
        <begin position="91"/>
        <end position="113"/>
    </location>
</feature>
<dbReference type="AlphaFoldDB" id="A0A8S9ZRG1"/>
<reference evidence="5" key="1">
    <citation type="journal article" date="2020" name="Ecol. Evol.">
        <title>Genome structure and content of the rice root-knot nematode (Meloidogyne graminicola).</title>
        <authorList>
            <person name="Phan N.T."/>
            <person name="Danchin E.G.J."/>
            <person name="Klopp C."/>
            <person name="Perfus-Barbeoch L."/>
            <person name="Kozlowski D.K."/>
            <person name="Koutsovoulos G.D."/>
            <person name="Lopez-Roques C."/>
            <person name="Bouchez O."/>
            <person name="Zahm M."/>
            <person name="Besnard G."/>
            <person name="Bellafiore S."/>
        </authorList>
    </citation>
    <scope>NUCLEOTIDE SEQUENCE</scope>
    <source>
        <strain evidence="5">VN-18</strain>
    </source>
</reference>
<evidence type="ECO:0000256" key="3">
    <source>
        <dbReference type="ARBA" id="ARBA00046271"/>
    </source>
</evidence>
<evidence type="ECO:0000313" key="5">
    <source>
        <dbReference type="EMBL" id="KAF7636055.1"/>
    </source>
</evidence>
<name>A0A8S9ZRG1_9BILA</name>
<evidence type="ECO:0000256" key="2">
    <source>
        <dbReference type="ARBA" id="ARBA00023140"/>
    </source>
</evidence>
<comment type="subcellular location">
    <subcellularLocation>
        <location evidence="3">Peroxisome membrane</location>
    </subcellularLocation>
</comment>
<keyword evidence="6" id="KW-1185">Reference proteome</keyword>
<keyword evidence="4" id="KW-1133">Transmembrane helix</keyword>
<dbReference type="InterPro" id="IPR008733">
    <property type="entry name" value="PEX11"/>
</dbReference>
<keyword evidence="1 4" id="KW-0472">Membrane</keyword>
<comment type="caution">
    <text evidence="5">The sequence shown here is derived from an EMBL/GenBank/DDBJ whole genome shotgun (WGS) entry which is preliminary data.</text>
</comment>
<dbReference type="Pfam" id="PF05648">
    <property type="entry name" value="PEX11"/>
    <property type="match status" value="1"/>
</dbReference>